<sequence length="275" mass="30541">MASLPLCYELLSRLLIQGFFPKSLSSTVLRPPFMQFFKSANLEQHGTHSLSSKADDSAQDPSSPTPSLTTLEVSLFVKLSSWSGPALALLYLAKYAILIHYLPSASSRPLTVRLNGSKRSLEKYAFLVSTPKHYQHREATDDGWLYRAGLAIAFETRESKGQSWLSRRERSTSLVRQGEASDSDDDTTNARSGLHTRTHRAVFADDEFSPVTPRFGSRQHSRRGSSSSTGPARALLRQPKWEAPAYGKMTLPRPPSPSSNRLFVISTPYPGSHRC</sequence>
<dbReference type="InterPro" id="IPR025040">
    <property type="entry name" value="DUF3984"/>
</dbReference>
<accession>A0ABR1KA67</accession>
<feature type="region of interest" description="Disordered" evidence="1">
    <location>
        <begin position="164"/>
        <end position="261"/>
    </location>
</feature>
<name>A0ABR1KA67_9PEZI</name>
<proteinExistence type="predicted"/>
<reference evidence="2 3" key="1">
    <citation type="submission" date="2024-04" db="EMBL/GenBank/DDBJ databases">
        <title>Phyllosticta paracitricarpa is synonymous to the EU quarantine fungus P. citricarpa based on phylogenomic analyses.</title>
        <authorList>
            <consortium name="Lawrence Berkeley National Laboratory"/>
            <person name="Van Ingen-Buijs V.A."/>
            <person name="Van Westerhoven A.C."/>
            <person name="Haridas S."/>
            <person name="Skiadas P."/>
            <person name="Martin F."/>
            <person name="Groenewald J.Z."/>
            <person name="Crous P.W."/>
            <person name="Seidl M.F."/>
        </authorList>
    </citation>
    <scope>NUCLEOTIDE SEQUENCE [LARGE SCALE GENOMIC DNA]</scope>
    <source>
        <strain evidence="2 3">CBS 123371</strain>
    </source>
</reference>
<dbReference type="EMBL" id="JBBPHU010000025">
    <property type="protein sequence ID" value="KAK7508803.1"/>
    <property type="molecule type" value="Genomic_DNA"/>
</dbReference>
<dbReference type="Proteomes" id="UP001363622">
    <property type="component" value="Unassembled WGS sequence"/>
</dbReference>
<protein>
    <submittedName>
        <fullName evidence="2">Uncharacterized protein</fullName>
    </submittedName>
</protein>
<keyword evidence="3" id="KW-1185">Reference proteome</keyword>
<comment type="caution">
    <text evidence="2">The sequence shown here is derived from an EMBL/GenBank/DDBJ whole genome shotgun (WGS) entry which is preliminary data.</text>
</comment>
<organism evidence="2 3">
    <name type="scientific">Phyllosticta citriasiana</name>
    <dbReference type="NCBI Taxonomy" id="595635"/>
    <lineage>
        <taxon>Eukaryota</taxon>
        <taxon>Fungi</taxon>
        <taxon>Dikarya</taxon>
        <taxon>Ascomycota</taxon>
        <taxon>Pezizomycotina</taxon>
        <taxon>Dothideomycetes</taxon>
        <taxon>Dothideomycetes incertae sedis</taxon>
        <taxon>Botryosphaeriales</taxon>
        <taxon>Phyllostictaceae</taxon>
        <taxon>Phyllosticta</taxon>
    </lineage>
</organism>
<evidence type="ECO:0000313" key="2">
    <source>
        <dbReference type="EMBL" id="KAK7508803.1"/>
    </source>
</evidence>
<dbReference type="Pfam" id="PF13136">
    <property type="entry name" value="DUF3984"/>
    <property type="match status" value="1"/>
</dbReference>
<gene>
    <name evidence="2" type="ORF">IWZ03DRAFT_436740</name>
</gene>
<evidence type="ECO:0000313" key="3">
    <source>
        <dbReference type="Proteomes" id="UP001363622"/>
    </source>
</evidence>
<evidence type="ECO:0000256" key="1">
    <source>
        <dbReference type="SAM" id="MobiDB-lite"/>
    </source>
</evidence>